<organism evidence="1 2">
    <name type="scientific">Colocasia esculenta</name>
    <name type="common">Wild taro</name>
    <name type="synonym">Arum esculentum</name>
    <dbReference type="NCBI Taxonomy" id="4460"/>
    <lineage>
        <taxon>Eukaryota</taxon>
        <taxon>Viridiplantae</taxon>
        <taxon>Streptophyta</taxon>
        <taxon>Embryophyta</taxon>
        <taxon>Tracheophyta</taxon>
        <taxon>Spermatophyta</taxon>
        <taxon>Magnoliopsida</taxon>
        <taxon>Liliopsida</taxon>
        <taxon>Araceae</taxon>
        <taxon>Aroideae</taxon>
        <taxon>Colocasieae</taxon>
        <taxon>Colocasia</taxon>
    </lineage>
</organism>
<dbReference type="Proteomes" id="UP000652761">
    <property type="component" value="Unassembled WGS sequence"/>
</dbReference>
<dbReference type="PANTHER" id="PTHR47871">
    <property type="entry name" value="NAC DOMAIN-CONTAINING PROTEIN 8"/>
    <property type="match status" value="1"/>
</dbReference>
<accession>A0A843UA70</accession>
<keyword evidence="2" id="KW-1185">Reference proteome</keyword>
<dbReference type="EMBL" id="NMUH01000427">
    <property type="protein sequence ID" value="MQL78997.1"/>
    <property type="molecule type" value="Genomic_DNA"/>
</dbReference>
<name>A0A843UA70_COLES</name>
<reference evidence="1" key="1">
    <citation type="submission" date="2017-07" db="EMBL/GenBank/DDBJ databases">
        <title>Taro Niue Genome Assembly and Annotation.</title>
        <authorList>
            <person name="Atibalentja N."/>
            <person name="Keating K."/>
            <person name="Fields C.J."/>
        </authorList>
    </citation>
    <scope>NUCLEOTIDE SEQUENCE</scope>
    <source>
        <strain evidence="1">Niue_2</strain>
        <tissue evidence="1">Leaf</tissue>
    </source>
</reference>
<dbReference type="AlphaFoldDB" id="A0A843UA70"/>
<evidence type="ECO:0000313" key="1">
    <source>
        <dbReference type="EMBL" id="MQL78997.1"/>
    </source>
</evidence>
<comment type="caution">
    <text evidence="1">The sequence shown here is derived from an EMBL/GenBank/DDBJ whole genome shotgun (WGS) entry which is preliminary data.</text>
</comment>
<dbReference type="OrthoDB" id="2021147at2759"/>
<protein>
    <submittedName>
        <fullName evidence="1">Uncharacterized protein</fullName>
    </submittedName>
</protein>
<proteinExistence type="predicted"/>
<gene>
    <name evidence="1" type="ORF">Taro_011421</name>
</gene>
<dbReference type="PANTHER" id="PTHR47871:SF2">
    <property type="entry name" value="OS03G0221300 PROTEIN"/>
    <property type="match status" value="1"/>
</dbReference>
<sequence length="193" mass="22053">MSSLFQIRGLSWAWDLRFCRNVSEMEVQQCRGLSAVLQRIKLIPDNKGICVWKWQTNGIFPVKSSVGVLVEGCRKVVWSKYVWENGPLPKRGLLYGGWLGIVMLKEVGVDLSEGEARVLEEYGWLPNTGLGSMLNYCDRVVHDRNDRDVSEWRSKIGKLLMDGYDGGRVVKVDLPKKVMDYVGDHFPEIKMET</sequence>
<evidence type="ECO:0000313" key="2">
    <source>
        <dbReference type="Proteomes" id="UP000652761"/>
    </source>
</evidence>